<evidence type="ECO:0000313" key="2">
    <source>
        <dbReference type="EMBL" id="KOH44690.1"/>
    </source>
</evidence>
<dbReference type="STRING" id="1409788.NC99_24750"/>
<organism evidence="2 3">
    <name type="scientific">Sunxiuqinia dokdonensis</name>
    <dbReference type="NCBI Taxonomy" id="1409788"/>
    <lineage>
        <taxon>Bacteria</taxon>
        <taxon>Pseudomonadati</taxon>
        <taxon>Bacteroidota</taxon>
        <taxon>Bacteroidia</taxon>
        <taxon>Marinilabiliales</taxon>
        <taxon>Prolixibacteraceae</taxon>
        <taxon>Sunxiuqinia</taxon>
    </lineage>
</organism>
<dbReference type="Proteomes" id="UP000036958">
    <property type="component" value="Unassembled WGS sequence"/>
</dbReference>
<keyword evidence="1" id="KW-0472">Membrane</keyword>
<keyword evidence="3" id="KW-1185">Reference proteome</keyword>
<reference evidence="3" key="1">
    <citation type="submission" date="2015-07" db="EMBL/GenBank/DDBJ databases">
        <title>Genome sequencing of Sunxiuqinia dokdonensis strain SK.</title>
        <authorList>
            <person name="Ahn S."/>
            <person name="Kim B.-C."/>
        </authorList>
    </citation>
    <scope>NUCLEOTIDE SEQUENCE [LARGE SCALE GENOMIC DNA]</scope>
    <source>
        <strain evidence="3">SK</strain>
    </source>
</reference>
<protein>
    <submittedName>
        <fullName evidence="2">Uncharacterized protein</fullName>
    </submittedName>
</protein>
<feature type="transmembrane region" description="Helical" evidence="1">
    <location>
        <begin position="15"/>
        <end position="35"/>
    </location>
</feature>
<comment type="caution">
    <text evidence="2">The sequence shown here is derived from an EMBL/GenBank/DDBJ whole genome shotgun (WGS) entry which is preliminary data.</text>
</comment>
<keyword evidence="1" id="KW-0812">Transmembrane</keyword>
<gene>
    <name evidence="2" type="ORF">NC99_24750</name>
</gene>
<dbReference type="EMBL" id="LGIA01000155">
    <property type="protein sequence ID" value="KOH44690.1"/>
    <property type="molecule type" value="Genomic_DNA"/>
</dbReference>
<evidence type="ECO:0000313" key="3">
    <source>
        <dbReference type="Proteomes" id="UP000036958"/>
    </source>
</evidence>
<keyword evidence="1" id="KW-1133">Transmembrane helix</keyword>
<sequence>METIDKTPQKKNKDFIWLGIGMVGFIAALILLKVLMTHFGLIG</sequence>
<proteinExistence type="predicted"/>
<name>A0A0L8V895_9BACT</name>
<dbReference type="RefSeq" id="WP_262509310.1">
    <property type="nucleotide sequence ID" value="NZ_LGIA01000155.1"/>
</dbReference>
<accession>A0A0L8V895</accession>
<dbReference type="AlphaFoldDB" id="A0A0L8V895"/>
<evidence type="ECO:0000256" key="1">
    <source>
        <dbReference type="SAM" id="Phobius"/>
    </source>
</evidence>